<evidence type="ECO:0000256" key="4">
    <source>
        <dbReference type="ARBA" id="ARBA00022741"/>
    </source>
</evidence>
<dbReference type="EMBL" id="RKMF01000009">
    <property type="protein sequence ID" value="ROZ63051.1"/>
    <property type="molecule type" value="Genomic_DNA"/>
</dbReference>
<dbReference type="Gene3D" id="2.60.200.40">
    <property type="match status" value="1"/>
</dbReference>
<dbReference type="InterPro" id="IPR045540">
    <property type="entry name" value="YegS/DAGK_C"/>
</dbReference>
<comment type="caution">
    <text evidence="11">The sequence shown here is derived from an EMBL/GenBank/DDBJ whole genome shotgun (WGS) entry which is preliminary data.</text>
</comment>
<keyword evidence="7" id="KW-0444">Lipid biosynthesis</keyword>
<keyword evidence="4" id="KW-0547">Nucleotide-binding</keyword>
<dbReference type="Pfam" id="PF19279">
    <property type="entry name" value="YegS_C"/>
    <property type="match status" value="1"/>
</dbReference>
<sequence>MPAVPRGHRSHGQLGRPRVSRPVNTVQASGPVDARLIVLVGDLTAKNGRIARAAGTAAAVFRANGYSTQILGTQPPEGEPGTMATWSASLQHALTDLAEAPCAVVAVGGDGMAHLVLNVLLDHAAERGTRIPFGLVPCGSGNDLARHWGTPHDDPEAAAGRILRRLDLGPIPMDLGRVRFDDGSTAWFATALCAGIDAAVNQRANRWKRPAGSLKYLFALAVEVVRHPPHIYGLAVTPTPEPSESPRDLSAPTPERTGSSSLQCREALMVNVANTSSIGGGLRIVPEADPTDGRLHLFVVDPLTRLRFLRLFPSIYTGDHVSVRQVEITPVSHVRITGQHVVYADGEPLGELPVTVDGVPGAVPVLL</sequence>
<accession>A0A3N4A3K9</accession>
<dbReference type="Gene3D" id="3.40.50.10330">
    <property type="entry name" value="Probable inorganic polyphosphate/atp-NAD kinase, domain 1"/>
    <property type="match status" value="1"/>
</dbReference>
<evidence type="ECO:0000256" key="8">
    <source>
        <dbReference type="ARBA" id="ARBA00023264"/>
    </source>
</evidence>
<dbReference type="InterPro" id="IPR017438">
    <property type="entry name" value="ATP-NAD_kinase_N"/>
</dbReference>
<keyword evidence="3" id="KW-0808">Transferase</keyword>
<evidence type="ECO:0000256" key="9">
    <source>
        <dbReference type="SAM" id="MobiDB-lite"/>
    </source>
</evidence>
<feature type="compositionally biased region" description="Basic residues" evidence="9">
    <location>
        <begin position="1"/>
        <end position="11"/>
    </location>
</feature>
<dbReference type="InterPro" id="IPR001206">
    <property type="entry name" value="Diacylglycerol_kinase_cat_dom"/>
</dbReference>
<dbReference type="GO" id="GO:0005524">
    <property type="term" value="F:ATP binding"/>
    <property type="evidence" value="ECO:0007669"/>
    <property type="project" value="UniProtKB-KW"/>
</dbReference>
<dbReference type="PANTHER" id="PTHR12358">
    <property type="entry name" value="SPHINGOSINE KINASE"/>
    <property type="match status" value="1"/>
</dbReference>
<dbReference type="Proteomes" id="UP000270616">
    <property type="component" value="Unassembled WGS sequence"/>
</dbReference>
<evidence type="ECO:0000256" key="2">
    <source>
        <dbReference type="ARBA" id="ARBA00005983"/>
    </source>
</evidence>
<evidence type="ECO:0000256" key="3">
    <source>
        <dbReference type="ARBA" id="ARBA00022679"/>
    </source>
</evidence>
<feature type="domain" description="DAGKc" evidence="10">
    <location>
        <begin position="31"/>
        <end position="182"/>
    </location>
</feature>
<evidence type="ECO:0000256" key="5">
    <source>
        <dbReference type="ARBA" id="ARBA00022777"/>
    </source>
</evidence>
<comment type="similarity">
    <text evidence="2">Belongs to the diacylglycerol/lipid kinase family.</text>
</comment>
<reference evidence="11 12" key="1">
    <citation type="submission" date="2018-10" db="EMBL/GenBank/DDBJ databases">
        <title>Kocuria sp. M5W7-7, whole genome shotgun sequence.</title>
        <authorList>
            <person name="Tuo L."/>
        </authorList>
    </citation>
    <scope>NUCLEOTIDE SEQUENCE [LARGE SCALE GENOMIC DNA]</scope>
    <source>
        <strain evidence="11 12">M5W7-7</strain>
    </source>
</reference>
<gene>
    <name evidence="11" type="ORF">EDL96_08055</name>
</gene>
<evidence type="ECO:0000259" key="10">
    <source>
        <dbReference type="PROSITE" id="PS50146"/>
    </source>
</evidence>
<organism evidence="11 12">
    <name type="scientific">Kocuria soli</name>
    <dbReference type="NCBI Taxonomy" id="2485125"/>
    <lineage>
        <taxon>Bacteria</taxon>
        <taxon>Bacillati</taxon>
        <taxon>Actinomycetota</taxon>
        <taxon>Actinomycetes</taxon>
        <taxon>Micrococcales</taxon>
        <taxon>Micrococcaceae</taxon>
        <taxon>Kocuria</taxon>
    </lineage>
</organism>
<dbReference type="InterPro" id="IPR016064">
    <property type="entry name" value="NAD/diacylglycerol_kinase_sf"/>
</dbReference>
<evidence type="ECO:0000313" key="12">
    <source>
        <dbReference type="Proteomes" id="UP000270616"/>
    </source>
</evidence>
<dbReference type="InterPro" id="IPR050187">
    <property type="entry name" value="Lipid_Phosphate_FormReg"/>
</dbReference>
<dbReference type="GO" id="GO:0016301">
    <property type="term" value="F:kinase activity"/>
    <property type="evidence" value="ECO:0007669"/>
    <property type="project" value="UniProtKB-KW"/>
</dbReference>
<proteinExistence type="inferred from homology"/>
<dbReference type="SUPFAM" id="SSF111331">
    <property type="entry name" value="NAD kinase/diacylglycerol kinase-like"/>
    <property type="match status" value="1"/>
</dbReference>
<dbReference type="Pfam" id="PF00781">
    <property type="entry name" value="DAGK_cat"/>
    <property type="match status" value="1"/>
</dbReference>
<name>A0A3N4A3K9_9MICC</name>
<evidence type="ECO:0000256" key="7">
    <source>
        <dbReference type="ARBA" id="ARBA00023209"/>
    </source>
</evidence>
<keyword evidence="7" id="KW-0594">Phospholipid biosynthesis</keyword>
<evidence type="ECO:0000313" key="11">
    <source>
        <dbReference type="EMBL" id="ROZ63051.1"/>
    </source>
</evidence>
<keyword evidence="12" id="KW-1185">Reference proteome</keyword>
<feature type="region of interest" description="Disordered" evidence="9">
    <location>
        <begin position="1"/>
        <end position="26"/>
    </location>
</feature>
<comment type="cofactor">
    <cofactor evidence="1">
        <name>Mg(2+)</name>
        <dbReference type="ChEBI" id="CHEBI:18420"/>
    </cofactor>
</comment>
<keyword evidence="8" id="KW-1208">Phospholipid metabolism</keyword>
<keyword evidence="7" id="KW-0443">Lipid metabolism</keyword>
<feature type="region of interest" description="Disordered" evidence="9">
    <location>
        <begin position="235"/>
        <end position="260"/>
    </location>
</feature>
<protein>
    <recommendedName>
        <fullName evidence="10">DAGKc domain-containing protein</fullName>
    </recommendedName>
</protein>
<dbReference type="GO" id="GO:0008654">
    <property type="term" value="P:phospholipid biosynthetic process"/>
    <property type="evidence" value="ECO:0007669"/>
    <property type="project" value="UniProtKB-KW"/>
</dbReference>
<dbReference type="AlphaFoldDB" id="A0A3N4A3K9"/>
<dbReference type="PROSITE" id="PS50146">
    <property type="entry name" value="DAGK"/>
    <property type="match status" value="1"/>
</dbReference>
<keyword evidence="6" id="KW-0067">ATP-binding</keyword>
<dbReference type="PANTHER" id="PTHR12358:SF54">
    <property type="entry name" value="SPHINGOSINE KINASE RELATED PROTEIN"/>
    <property type="match status" value="1"/>
</dbReference>
<evidence type="ECO:0000256" key="6">
    <source>
        <dbReference type="ARBA" id="ARBA00022840"/>
    </source>
</evidence>
<keyword evidence="5" id="KW-0418">Kinase</keyword>
<evidence type="ECO:0000256" key="1">
    <source>
        <dbReference type="ARBA" id="ARBA00001946"/>
    </source>
</evidence>